<evidence type="ECO:0000313" key="11">
    <source>
        <dbReference type="Proteomes" id="UP000261660"/>
    </source>
</evidence>
<evidence type="ECO:0000256" key="3">
    <source>
        <dbReference type="ARBA" id="ARBA00022729"/>
    </source>
</evidence>
<keyword evidence="11" id="KW-1185">Reference proteome</keyword>
<dbReference type="InterPro" id="IPR052051">
    <property type="entry name" value="TCR_complex_component"/>
</dbReference>
<comment type="subcellular location">
    <subcellularLocation>
        <location evidence="1">Cell membrane</location>
    </subcellularLocation>
</comment>
<evidence type="ECO:0000256" key="6">
    <source>
        <dbReference type="ARBA" id="ARBA00023157"/>
    </source>
</evidence>
<dbReference type="STRING" id="56723.ENSLBEP00000000925"/>
<dbReference type="PANTHER" id="PTHR19433">
    <property type="entry name" value="T-CELL RECEPTOR ALPHA CHAIN V REGION-RELATED"/>
    <property type="match status" value="1"/>
</dbReference>
<reference evidence="10" key="1">
    <citation type="submission" date="2025-08" db="UniProtKB">
        <authorList>
            <consortium name="Ensembl"/>
        </authorList>
    </citation>
    <scope>IDENTIFICATION</scope>
</reference>
<dbReference type="FunCoup" id="A0A3Q3E121">
    <property type="interactions" value="35"/>
</dbReference>
<keyword evidence="5 8" id="KW-0472">Membrane</keyword>
<evidence type="ECO:0000256" key="2">
    <source>
        <dbReference type="ARBA" id="ARBA00022475"/>
    </source>
</evidence>
<evidence type="ECO:0000256" key="4">
    <source>
        <dbReference type="ARBA" id="ARBA00022859"/>
    </source>
</evidence>
<keyword evidence="8" id="KW-0812">Transmembrane</keyword>
<dbReference type="Proteomes" id="UP000261660">
    <property type="component" value="Unplaced"/>
</dbReference>
<dbReference type="AlphaFoldDB" id="A0A3Q3E121"/>
<dbReference type="GO" id="GO:0009617">
    <property type="term" value="P:response to bacterium"/>
    <property type="evidence" value="ECO:0007669"/>
    <property type="project" value="TreeGrafter"/>
</dbReference>
<accession>A0A3Q3E121</accession>
<keyword evidence="8" id="KW-1133">Transmembrane helix</keyword>
<organism evidence="10 11">
    <name type="scientific">Labrus bergylta</name>
    <name type="common">ballan wrasse</name>
    <dbReference type="NCBI Taxonomy" id="56723"/>
    <lineage>
        <taxon>Eukaryota</taxon>
        <taxon>Metazoa</taxon>
        <taxon>Chordata</taxon>
        <taxon>Craniata</taxon>
        <taxon>Vertebrata</taxon>
        <taxon>Euteleostomi</taxon>
        <taxon>Actinopterygii</taxon>
        <taxon>Neopterygii</taxon>
        <taxon>Teleostei</taxon>
        <taxon>Neoteleostei</taxon>
        <taxon>Acanthomorphata</taxon>
        <taxon>Eupercaria</taxon>
        <taxon>Labriformes</taxon>
        <taxon>Labridae</taxon>
        <taxon>Labrus</taxon>
    </lineage>
</organism>
<dbReference type="SUPFAM" id="SSF48726">
    <property type="entry name" value="Immunoglobulin"/>
    <property type="match status" value="1"/>
</dbReference>
<dbReference type="Gene3D" id="2.60.40.10">
    <property type="entry name" value="Immunoglobulins"/>
    <property type="match status" value="1"/>
</dbReference>
<dbReference type="InterPro" id="IPR013783">
    <property type="entry name" value="Ig-like_fold"/>
</dbReference>
<evidence type="ECO:0000256" key="8">
    <source>
        <dbReference type="SAM" id="Phobius"/>
    </source>
</evidence>
<dbReference type="GO" id="GO:0005886">
    <property type="term" value="C:plasma membrane"/>
    <property type="evidence" value="ECO:0007669"/>
    <property type="project" value="UniProtKB-SubCell"/>
</dbReference>
<evidence type="ECO:0000256" key="1">
    <source>
        <dbReference type="ARBA" id="ARBA00004236"/>
    </source>
</evidence>
<dbReference type="InterPro" id="IPR003599">
    <property type="entry name" value="Ig_sub"/>
</dbReference>
<reference evidence="10" key="2">
    <citation type="submission" date="2025-09" db="UniProtKB">
        <authorList>
            <consortium name="Ensembl"/>
        </authorList>
    </citation>
    <scope>IDENTIFICATION</scope>
</reference>
<dbReference type="PROSITE" id="PS50835">
    <property type="entry name" value="IG_LIKE"/>
    <property type="match status" value="1"/>
</dbReference>
<dbReference type="GO" id="GO:0002376">
    <property type="term" value="P:immune system process"/>
    <property type="evidence" value="ECO:0007669"/>
    <property type="project" value="UniProtKB-KW"/>
</dbReference>
<evidence type="ECO:0000313" key="10">
    <source>
        <dbReference type="Ensembl" id="ENSLBEP00000000925.1"/>
    </source>
</evidence>
<name>A0A3Q3E121_9LABR</name>
<keyword evidence="3" id="KW-0732">Signal</keyword>
<dbReference type="SMART" id="SM00409">
    <property type="entry name" value="IG"/>
    <property type="match status" value="1"/>
</dbReference>
<dbReference type="Pfam" id="PF07686">
    <property type="entry name" value="V-set"/>
    <property type="match status" value="1"/>
</dbReference>
<sequence>MFDITFRNRIWGIKHPSSLPYCSLFYCSLQNYGHFKGTVIRTTMNKVLIKAFLLCSLSWISVSGSESQTVEVQSGEDVTLMCSGMDKHVSVRYWLKLVKGTDIQCVSTMTSYNSEVTYHDGFSNHTFTMSSNTSTIFLKVRSVELNDSGIYYCGFNKDGRPFFTTIHLKIKDEDMDRTDCNLTKCDGAATLVSMILGALTLLLVMVVIGLGAKIRKLQTAAEERQNPGHTEVNTTQFTLTQFNVTSDELNYAAVTFRSKAKRRGPEPNVLYAATR</sequence>
<protein>
    <recommendedName>
        <fullName evidence="9">Ig-like domain-containing protein</fullName>
    </recommendedName>
</protein>
<evidence type="ECO:0000256" key="7">
    <source>
        <dbReference type="ARBA" id="ARBA00023180"/>
    </source>
</evidence>
<proteinExistence type="predicted"/>
<keyword evidence="4" id="KW-0391">Immunity</keyword>
<dbReference type="InParanoid" id="A0A3Q3E121"/>
<dbReference type="PANTHER" id="PTHR19433:SF111">
    <property type="entry name" value="T CELL RECEPTOR ALPHA VARIABLE 4"/>
    <property type="match status" value="1"/>
</dbReference>
<dbReference type="InterPro" id="IPR036179">
    <property type="entry name" value="Ig-like_dom_sf"/>
</dbReference>
<keyword evidence="7" id="KW-0325">Glycoprotein</keyword>
<feature type="domain" description="Ig-like" evidence="9">
    <location>
        <begin position="60"/>
        <end position="153"/>
    </location>
</feature>
<dbReference type="InterPro" id="IPR013106">
    <property type="entry name" value="Ig_V-set"/>
</dbReference>
<keyword evidence="2" id="KW-1003">Cell membrane</keyword>
<dbReference type="GeneTree" id="ENSGT00940000177990"/>
<dbReference type="Ensembl" id="ENSLBET00000000994.1">
    <property type="protein sequence ID" value="ENSLBEP00000000925.1"/>
    <property type="gene ID" value="ENSLBEG00000000711.1"/>
</dbReference>
<feature type="transmembrane region" description="Helical" evidence="8">
    <location>
        <begin position="187"/>
        <end position="210"/>
    </location>
</feature>
<evidence type="ECO:0000256" key="5">
    <source>
        <dbReference type="ARBA" id="ARBA00023136"/>
    </source>
</evidence>
<evidence type="ECO:0000259" key="9">
    <source>
        <dbReference type="PROSITE" id="PS50835"/>
    </source>
</evidence>
<keyword evidence="6" id="KW-1015">Disulfide bond</keyword>
<dbReference type="InterPro" id="IPR007110">
    <property type="entry name" value="Ig-like_dom"/>
</dbReference>